<evidence type="ECO:0008006" key="4">
    <source>
        <dbReference type="Google" id="ProtNLM"/>
    </source>
</evidence>
<accession>V3ZI88</accession>
<keyword evidence="3" id="KW-1185">Reference proteome</keyword>
<dbReference type="PROSITE" id="PS50096">
    <property type="entry name" value="IQ"/>
    <property type="match status" value="2"/>
</dbReference>
<dbReference type="STRING" id="225164.V3ZI88"/>
<dbReference type="Proteomes" id="UP000030746">
    <property type="component" value="Unassembled WGS sequence"/>
</dbReference>
<feature type="compositionally biased region" description="Basic and acidic residues" evidence="1">
    <location>
        <begin position="491"/>
        <end position="508"/>
    </location>
</feature>
<name>V3ZI88_LOTGI</name>
<feature type="region of interest" description="Disordered" evidence="1">
    <location>
        <begin position="1"/>
        <end position="64"/>
    </location>
</feature>
<feature type="region of interest" description="Disordered" evidence="1">
    <location>
        <begin position="443"/>
        <end position="521"/>
    </location>
</feature>
<dbReference type="GeneID" id="20241402"/>
<evidence type="ECO:0000256" key="1">
    <source>
        <dbReference type="SAM" id="MobiDB-lite"/>
    </source>
</evidence>
<evidence type="ECO:0000313" key="3">
    <source>
        <dbReference type="Proteomes" id="UP000030746"/>
    </source>
</evidence>
<proteinExistence type="predicted"/>
<dbReference type="AlphaFoldDB" id="V3ZI88"/>
<gene>
    <name evidence="2" type="ORF">LOTGIDRAFT_170441</name>
</gene>
<evidence type="ECO:0000313" key="2">
    <source>
        <dbReference type="EMBL" id="ESO82030.1"/>
    </source>
</evidence>
<dbReference type="OrthoDB" id="2136082at2759"/>
<feature type="compositionally biased region" description="Acidic residues" evidence="1">
    <location>
        <begin position="10"/>
        <end position="19"/>
    </location>
</feature>
<protein>
    <recommendedName>
        <fullName evidence="4">IQ domain-containing protein E</fullName>
    </recommendedName>
</protein>
<feature type="compositionally biased region" description="Low complexity" evidence="1">
    <location>
        <begin position="476"/>
        <end position="485"/>
    </location>
</feature>
<dbReference type="CTD" id="20241402"/>
<dbReference type="Gene3D" id="1.20.5.190">
    <property type="match status" value="1"/>
</dbReference>
<dbReference type="HOGENOM" id="CLU_390450_0_0_1"/>
<dbReference type="EMBL" id="KB204066">
    <property type="protein sequence ID" value="ESO82030.1"/>
    <property type="molecule type" value="Genomic_DNA"/>
</dbReference>
<feature type="compositionally biased region" description="Basic and acidic residues" evidence="1">
    <location>
        <begin position="443"/>
        <end position="458"/>
    </location>
</feature>
<feature type="region of interest" description="Disordered" evidence="1">
    <location>
        <begin position="657"/>
        <end position="707"/>
    </location>
</feature>
<organism evidence="2 3">
    <name type="scientific">Lottia gigantea</name>
    <name type="common">Giant owl limpet</name>
    <dbReference type="NCBI Taxonomy" id="225164"/>
    <lineage>
        <taxon>Eukaryota</taxon>
        <taxon>Metazoa</taxon>
        <taxon>Spiralia</taxon>
        <taxon>Lophotrochozoa</taxon>
        <taxon>Mollusca</taxon>
        <taxon>Gastropoda</taxon>
        <taxon>Patellogastropoda</taxon>
        <taxon>Lottioidea</taxon>
        <taxon>Lottiidae</taxon>
        <taxon>Lottia</taxon>
    </lineage>
</organism>
<feature type="compositionally biased region" description="Basic residues" evidence="1">
    <location>
        <begin position="27"/>
        <end position="46"/>
    </location>
</feature>
<dbReference type="RefSeq" id="XP_009067330.1">
    <property type="nucleotide sequence ID" value="XM_009069082.1"/>
</dbReference>
<dbReference type="KEGG" id="lgi:LOTGIDRAFT_170441"/>
<feature type="region of interest" description="Disordered" evidence="1">
    <location>
        <begin position="336"/>
        <end position="360"/>
    </location>
</feature>
<feature type="compositionally biased region" description="Polar residues" evidence="1">
    <location>
        <begin position="672"/>
        <end position="699"/>
    </location>
</feature>
<dbReference type="OMA" id="TLISKCQ"/>
<feature type="compositionally biased region" description="Polar residues" evidence="1">
    <location>
        <begin position="509"/>
        <end position="518"/>
    </location>
</feature>
<reference evidence="2 3" key="1">
    <citation type="journal article" date="2013" name="Nature">
        <title>Insights into bilaterian evolution from three spiralian genomes.</title>
        <authorList>
            <person name="Simakov O."/>
            <person name="Marletaz F."/>
            <person name="Cho S.J."/>
            <person name="Edsinger-Gonzales E."/>
            <person name="Havlak P."/>
            <person name="Hellsten U."/>
            <person name="Kuo D.H."/>
            <person name="Larsson T."/>
            <person name="Lv J."/>
            <person name="Arendt D."/>
            <person name="Savage R."/>
            <person name="Osoegawa K."/>
            <person name="de Jong P."/>
            <person name="Grimwood J."/>
            <person name="Chapman J.A."/>
            <person name="Shapiro H."/>
            <person name="Aerts A."/>
            <person name="Otillar R.P."/>
            <person name="Terry A.Y."/>
            <person name="Boore J.L."/>
            <person name="Grigoriev I.V."/>
            <person name="Lindberg D.R."/>
            <person name="Seaver E.C."/>
            <person name="Weisblat D.A."/>
            <person name="Putnam N.H."/>
            <person name="Rokhsar D.S."/>
        </authorList>
    </citation>
    <scope>NUCLEOTIDE SEQUENCE [LARGE SCALE GENOMIC DNA]</scope>
</reference>
<sequence length="707" mass="81089">MDVTKGDDYLSPDDFEDQETLISRSKSVARNRSKSVPRRNTRKSSKRPGSPNKRPNSSLGVSGKTGHDLWITAIKKRQGALNSGSTGHIGSSPRHKTPIEYWVDTLRKTGSGISTESGRNTFTGLKKDNGLDMAYYSTSHHLRQVMGVEKPRKGQEPYNRSAAGTPAYKTPEEYYDEVLELRKQISNLGHDNSTMKAKVRRLEEDKIKKDKEMESLLNPSKSDDIRRTLGDRKPDSGAVIHSLKQKILKLEMQLREKDAAFGKLQGDLKVTKIDEMRCQMEVMYQEIVRLQNSKDTGVAKSARSTPVGKENTVKIKALNETILRLNKTNERLEADNRSLKEELEKATGGDEVDDSRLTGRDYEDMNRRQLLSYVKKMEVKVEKLERRAENDNLSILSLDKNRSNVPGKIDLKGSIEERLHQLDQRETELLDEIAKQKHLIHKLKEERSHYKQQCEDGRPPGTPGRSTRASPRRPSTRGSESSRPPTGRRRSGSDEEERLRQEKIESLQKRSAASNIQRNWRKHRSQALEESEMKHIYCSKCMLSCKCTVIYCFYLFLTNAQNQRDRRVNSFKENRAARKIQQGWAGFTHRRDMDDASYVIQGALKGHRARKNRLNDYHTEDSTEDESLDDAAYLIQSNVRGHMGRKKAMRNLRYDSTDDEDYRASVRRPSSGMGSRNQIGSRRSSRSPRTNYFSGQSNRSFHDDDDF</sequence>